<reference evidence="3" key="1">
    <citation type="journal article" date="2019" name="Int. J. Syst. Evol. Microbiol.">
        <title>The Global Catalogue of Microorganisms (GCM) 10K type strain sequencing project: providing services to taxonomists for standard genome sequencing and annotation.</title>
        <authorList>
            <consortium name="The Broad Institute Genomics Platform"/>
            <consortium name="The Broad Institute Genome Sequencing Center for Infectious Disease"/>
            <person name="Wu L."/>
            <person name="Ma J."/>
        </authorList>
    </citation>
    <scope>NUCLEOTIDE SEQUENCE [LARGE SCALE GENOMIC DNA]</scope>
    <source>
        <strain evidence="3">JCM 14370</strain>
    </source>
</reference>
<evidence type="ECO:0000313" key="3">
    <source>
        <dbReference type="Proteomes" id="UP000632222"/>
    </source>
</evidence>
<feature type="signal peptide" evidence="1">
    <location>
        <begin position="1"/>
        <end position="22"/>
    </location>
</feature>
<proteinExistence type="predicted"/>
<comment type="caution">
    <text evidence="2">The sequence shown here is derived from an EMBL/GenBank/DDBJ whole genome shotgun (WGS) entry which is preliminary data.</text>
</comment>
<evidence type="ECO:0000256" key="1">
    <source>
        <dbReference type="SAM" id="SignalP"/>
    </source>
</evidence>
<keyword evidence="1" id="KW-0732">Signal</keyword>
<organism evidence="2 3">
    <name type="scientific">Deinococcus roseus</name>
    <dbReference type="NCBI Taxonomy" id="392414"/>
    <lineage>
        <taxon>Bacteria</taxon>
        <taxon>Thermotogati</taxon>
        <taxon>Deinococcota</taxon>
        <taxon>Deinococci</taxon>
        <taxon>Deinococcales</taxon>
        <taxon>Deinococcaceae</taxon>
        <taxon>Deinococcus</taxon>
    </lineage>
</organism>
<dbReference type="EMBL" id="BMOD01000005">
    <property type="protein sequence ID" value="GGJ32877.1"/>
    <property type="molecule type" value="Genomic_DNA"/>
</dbReference>
<gene>
    <name evidence="2" type="ORF">GCM10008938_18890</name>
</gene>
<feature type="chain" id="PRO_5046494365" evidence="1">
    <location>
        <begin position="23"/>
        <end position="302"/>
    </location>
</feature>
<dbReference type="Proteomes" id="UP000632222">
    <property type="component" value="Unassembled WGS sequence"/>
</dbReference>
<evidence type="ECO:0000313" key="2">
    <source>
        <dbReference type="EMBL" id="GGJ32877.1"/>
    </source>
</evidence>
<name>A0ABQ2CYE2_9DEIO</name>
<accession>A0ABQ2CYE2</accession>
<dbReference type="RefSeq" id="WP_189002435.1">
    <property type="nucleotide sequence ID" value="NZ_BMOD01000005.1"/>
</dbReference>
<keyword evidence="3" id="KW-1185">Reference proteome</keyword>
<protein>
    <submittedName>
        <fullName evidence="2">Uncharacterized protein</fullName>
    </submittedName>
</protein>
<sequence>MRPPWFALLLVGCALASLPVQPISHVRDFGFAGIDCLWDDPLDAQKNSNYLSEVAAFTNVAQLCVFSPDEPLKDRLEAFQAVKVRAVLHLEAVLFRKVPDPAAPSKYRLEFFPDAEERWQRFVQKNGPQLTAERVAALYVADEPLWNGLSQTDLDLALKEVKRSFPNFPTLLIEAAPALNTLRLPPELDLVGFDQYGVPDPVQDAGYQASFKLLKSKLNPLQKLVLVADTRWHPTYKGVALQAADMGKVFTRYLQLAASEPGVVAVLGYIWPGGLDGPEQLGARELPASVQQVYQQFGKQFR</sequence>